<feature type="transmembrane region" description="Helical" evidence="8">
    <location>
        <begin position="191"/>
        <end position="216"/>
    </location>
</feature>
<dbReference type="Pfam" id="PF01925">
    <property type="entry name" value="TauE"/>
    <property type="match status" value="1"/>
</dbReference>
<dbReference type="InterPro" id="IPR002781">
    <property type="entry name" value="TM_pro_TauE-like"/>
</dbReference>
<evidence type="ECO:0000256" key="5">
    <source>
        <dbReference type="ARBA" id="ARBA00022692"/>
    </source>
</evidence>
<sequence>MEFLIVCPLAFLAGFVDAIAGGGGLISLPAYLIAGLPVHMAIGTNKLSAGMGTAVATWRFWRKGYIPVREAVFGVLLALAGAWIGARAALLIPDGVFRVIMLVVLPVTGAYVMFGRRMEREETESYASSLRTRALVAAVAFFIGIYDGLYGPGTGTFLMLLLTGLARLPLQKAAGVTKAINLTTNITALTVYLTSGTVLLLLGLTAGLFSICGNYLGARCFSKSGARVVKPVMIFVLVIFFIKTLYELLA</sequence>
<feature type="transmembrane region" description="Helical" evidence="8">
    <location>
        <begin position="135"/>
        <end position="162"/>
    </location>
</feature>
<proteinExistence type="inferred from homology"/>
<evidence type="ECO:0000313" key="9">
    <source>
        <dbReference type="EMBL" id="MBM6878499.1"/>
    </source>
</evidence>
<dbReference type="PANTHER" id="PTHR30269:SF0">
    <property type="entry name" value="MEMBRANE TRANSPORTER PROTEIN YFCA-RELATED"/>
    <property type="match status" value="1"/>
</dbReference>
<dbReference type="Proteomes" id="UP000729290">
    <property type="component" value="Unassembled WGS sequence"/>
</dbReference>
<dbReference type="EMBL" id="JACSNV010000015">
    <property type="protein sequence ID" value="MBM6878499.1"/>
    <property type="molecule type" value="Genomic_DNA"/>
</dbReference>
<keyword evidence="7 8" id="KW-0472">Membrane</keyword>
<feature type="transmembrane region" description="Helical" evidence="8">
    <location>
        <begin position="96"/>
        <end position="114"/>
    </location>
</feature>
<evidence type="ECO:0000256" key="8">
    <source>
        <dbReference type="RuleBase" id="RU363041"/>
    </source>
</evidence>
<name>A0ABS2GAK2_9FIRM</name>
<feature type="transmembrane region" description="Helical" evidence="8">
    <location>
        <begin position="228"/>
        <end position="246"/>
    </location>
</feature>
<dbReference type="RefSeq" id="WP_205132880.1">
    <property type="nucleotide sequence ID" value="NZ_JACSNT010000003.1"/>
</dbReference>
<comment type="similarity">
    <text evidence="2 8">Belongs to the 4-toluene sulfonate uptake permease (TSUP) (TC 2.A.102) family.</text>
</comment>
<evidence type="ECO:0000256" key="6">
    <source>
        <dbReference type="ARBA" id="ARBA00022989"/>
    </source>
</evidence>
<accession>A0ABS2GAK2</accession>
<keyword evidence="6 8" id="KW-1133">Transmembrane helix</keyword>
<keyword evidence="10" id="KW-1185">Reference proteome</keyword>
<dbReference type="PANTHER" id="PTHR30269">
    <property type="entry name" value="TRANSMEMBRANE PROTEIN YFCA"/>
    <property type="match status" value="1"/>
</dbReference>
<evidence type="ECO:0000256" key="7">
    <source>
        <dbReference type="ARBA" id="ARBA00023136"/>
    </source>
</evidence>
<comment type="caution">
    <text evidence="9">The sequence shown here is derived from an EMBL/GenBank/DDBJ whole genome shotgun (WGS) entry which is preliminary data.</text>
</comment>
<evidence type="ECO:0000256" key="4">
    <source>
        <dbReference type="ARBA" id="ARBA00022475"/>
    </source>
</evidence>
<comment type="subcellular location">
    <subcellularLocation>
        <location evidence="1 8">Cell membrane</location>
        <topology evidence="1 8">Multi-pass membrane protein</topology>
    </subcellularLocation>
</comment>
<dbReference type="InterPro" id="IPR052017">
    <property type="entry name" value="TSUP"/>
</dbReference>
<keyword evidence="3" id="KW-0813">Transport</keyword>
<keyword evidence="4 8" id="KW-1003">Cell membrane</keyword>
<organism evidence="9 10">
    <name type="scientific">Anaerotignum lactatifermentans</name>
    <dbReference type="NCBI Taxonomy" id="160404"/>
    <lineage>
        <taxon>Bacteria</taxon>
        <taxon>Bacillati</taxon>
        <taxon>Bacillota</taxon>
        <taxon>Clostridia</taxon>
        <taxon>Lachnospirales</taxon>
        <taxon>Anaerotignaceae</taxon>
        <taxon>Anaerotignum</taxon>
    </lineage>
</organism>
<gene>
    <name evidence="9" type="ORF">H9X83_10090</name>
</gene>
<reference evidence="9 10" key="1">
    <citation type="journal article" date="2021" name="Sci. Rep.">
        <title>The distribution of antibiotic resistance genes in chicken gut microbiota commensals.</title>
        <authorList>
            <person name="Juricova H."/>
            <person name="Matiasovicova J."/>
            <person name="Kubasova T."/>
            <person name="Cejkova D."/>
            <person name="Rychlik I."/>
        </authorList>
    </citation>
    <scope>NUCLEOTIDE SEQUENCE [LARGE SCALE GENOMIC DNA]</scope>
    <source>
        <strain evidence="9 10">An431b</strain>
    </source>
</reference>
<feature type="transmembrane region" description="Helical" evidence="8">
    <location>
        <begin position="70"/>
        <end position="90"/>
    </location>
</feature>
<evidence type="ECO:0000256" key="1">
    <source>
        <dbReference type="ARBA" id="ARBA00004651"/>
    </source>
</evidence>
<evidence type="ECO:0000256" key="2">
    <source>
        <dbReference type="ARBA" id="ARBA00009142"/>
    </source>
</evidence>
<protein>
    <recommendedName>
        <fullName evidence="8">Probable membrane transporter protein</fullName>
    </recommendedName>
</protein>
<evidence type="ECO:0000313" key="10">
    <source>
        <dbReference type="Proteomes" id="UP000729290"/>
    </source>
</evidence>
<keyword evidence="5 8" id="KW-0812">Transmembrane</keyword>
<evidence type="ECO:0000256" key="3">
    <source>
        <dbReference type="ARBA" id="ARBA00022448"/>
    </source>
</evidence>